<evidence type="ECO:0000256" key="6">
    <source>
        <dbReference type="ARBA" id="ARBA00023136"/>
    </source>
</evidence>
<keyword evidence="10" id="KW-1185">Reference proteome</keyword>
<feature type="domain" description="VTT" evidence="8">
    <location>
        <begin position="59"/>
        <end position="177"/>
    </location>
</feature>
<dbReference type="Pfam" id="PF09335">
    <property type="entry name" value="VTT_dom"/>
    <property type="match status" value="1"/>
</dbReference>
<keyword evidence="5 7" id="KW-1133">Transmembrane helix</keyword>
<gene>
    <name evidence="9" type="ORF">ACFQH1_06930</name>
</gene>
<evidence type="ECO:0000256" key="1">
    <source>
        <dbReference type="ARBA" id="ARBA00004651"/>
    </source>
</evidence>
<keyword evidence="4 7" id="KW-0812">Transmembrane</keyword>
<feature type="transmembrane region" description="Helical" evidence="7">
    <location>
        <begin position="131"/>
        <end position="152"/>
    </location>
</feature>
<comment type="caution">
    <text evidence="9">The sequence shown here is derived from an EMBL/GenBank/DDBJ whole genome shotgun (WGS) entry which is preliminary data.</text>
</comment>
<evidence type="ECO:0000259" key="8">
    <source>
        <dbReference type="Pfam" id="PF09335"/>
    </source>
</evidence>
<feature type="transmembrane region" description="Helical" evidence="7">
    <location>
        <begin position="30"/>
        <end position="57"/>
    </location>
</feature>
<name>A0ABW1UI15_9LACO</name>
<feature type="transmembrane region" description="Helical" evidence="7">
    <location>
        <begin position="191"/>
        <end position="207"/>
    </location>
</feature>
<evidence type="ECO:0000256" key="5">
    <source>
        <dbReference type="ARBA" id="ARBA00022989"/>
    </source>
</evidence>
<dbReference type="EMBL" id="JBHSSB010000015">
    <property type="protein sequence ID" value="MFC6294932.1"/>
    <property type="molecule type" value="Genomic_DNA"/>
</dbReference>
<evidence type="ECO:0000256" key="2">
    <source>
        <dbReference type="ARBA" id="ARBA00010792"/>
    </source>
</evidence>
<dbReference type="RefSeq" id="WP_137606661.1">
    <property type="nucleotide sequence ID" value="NZ_BJDH01000002.1"/>
</dbReference>
<dbReference type="InterPro" id="IPR032816">
    <property type="entry name" value="VTT_dom"/>
</dbReference>
<feature type="transmembrane region" description="Helical" evidence="7">
    <location>
        <begin position="159"/>
        <end position="179"/>
    </location>
</feature>
<evidence type="ECO:0000256" key="3">
    <source>
        <dbReference type="ARBA" id="ARBA00022475"/>
    </source>
</evidence>
<proteinExistence type="inferred from homology"/>
<reference evidence="10" key="1">
    <citation type="journal article" date="2019" name="Int. J. Syst. Evol. Microbiol.">
        <title>The Global Catalogue of Microorganisms (GCM) 10K type strain sequencing project: providing services to taxonomists for standard genome sequencing and annotation.</title>
        <authorList>
            <consortium name="The Broad Institute Genomics Platform"/>
            <consortium name="The Broad Institute Genome Sequencing Center for Infectious Disease"/>
            <person name="Wu L."/>
            <person name="Ma J."/>
        </authorList>
    </citation>
    <scope>NUCLEOTIDE SEQUENCE [LARGE SCALE GENOMIC DNA]</scope>
    <source>
        <strain evidence="10">CCM 8934</strain>
    </source>
</reference>
<keyword evidence="3 7" id="KW-1003">Cell membrane</keyword>
<comment type="similarity">
    <text evidence="2 7">Belongs to the DedA family.</text>
</comment>
<comment type="subcellular location">
    <subcellularLocation>
        <location evidence="1 7">Cell membrane</location>
        <topology evidence="1 7">Multi-pass membrane protein</topology>
    </subcellularLocation>
</comment>
<evidence type="ECO:0000256" key="7">
    <source>
        <dbReference type="RuleBase" id="RU367016"/>
    </source>
</evidence>
<protein>
    <submittedName>
        <fullName evidence="9">VTT domain-containing protein</fullName>
    </submittedName>
</protein>
<dbReference type="InterPro" id="IPR032818">
    <property type="entry name" value="DedA-like"/>
</dbReference>
<dbReference type="PANTHER" id="PTHR30353:SF0">
    <property type="entry name" value="TRANSMEMBRANE PROTEIN"/>
    <property type="match status" value="1"/>
</dbReference>
<evidence type="ECO:0000256" key="4">
    <source>
        <dbReference type="ARBA" id="ARBA00022692"/>
    </source>
</evidence>
<dbReference type="Proteomes" id="UP001596227">
    <property type="component" value="Unassembled WGS sequence"/>
</dbReference>
<dbReference type="PANTHER" id="PTHR30353">
    <property type="entry name" value="INNER MEMBRANE PROTEIN DEDA-RELATED"/>
    <property type="match status" value="1"/>
</dbReference>
<evidence type="ECO:0000313" key="9">
    <source>
        <dbReference type="EMBL" id="MFC6294932.1"/>
    </source>
</evidence>
<evidence type="ECO:0000313" key="10">
    <source>
        <dbReference type="Proteomes" id="UP001596227"/>
    </source>
</evidence>
<keyword evidence="6 7" id="KW-0472">Membrane</keyword>
<sequence>MTWLTIAWTILLRPLSYLVAITNQIGGWSYGLLFTIIFLESAFLAFAFLPGQSLLFLSSSIAANASSQLNIWLLLLIFITAATSGAMLKYTLTRRTERRLSHQNRLKRELNSPKLDATRTLFDEHEKPSMLWGRFIPFIGLFIPVIAGTTAMDWRHFQFWNFMGVLIWVGSCCFFGYYFGDWPFVESNFTWIMLALIFIPMLGRYTYQAFKQHHVATN</sequence>
<feature type="transmembrane region" description="Helical" evidence="7">
    <location>
        <begin position="69"/>
        <end position="88"/>
    </location>
</feature>
<organism evidence="9 10">
    <name type="scientific">Lactiplantibacillus daoliensis</name>
    <dbReference type="NCBI Taxonomy" id="2559916"/>
    <lineage>
        <taxon>Bacteria</taxon>
        <taxon>Bacillati</taxon>
        <taxon>Bacillota</taxon>
        <taxon>Bacilli</taxon>
        <taxon>Lactobacillales</taxon>
        <taxon>Lactobacillaceae</taxon>
        <taxon>Lactiplantibacillus</taxon>
    </lineage>
</organism>
<accession>A0ABW1UI15</accession>